<feature type="compositionally biased region" description="Basic and acidic residues" evidence="1">
    <location>
        <begin position="99"/>
        <end position="117"/>
    </location>
</feature>
<evidence type="ECO:0000256" key="1">
    <source>
        <dbReference type="SAM" id="MobiDB-lite"/>
    </source>
</evidence>
<feature type="region of interest" description="Disordered" evidence="1">
    <location>
        <begin position="98"/>
        <end position="119"/>
    </location>
</feature>
<dbReference type="EMBL" id="JBICCN010000007">
    <property type="protein sequence ID" value="KAL3104236.1"/>
    <property type="molecule type" value="Genomic_DNA"/>
</dbReference>
<comment type="caution">
    <text evidence="2">The sequence shown here is derived from an EMBL/GenBank/DDBJ whole genome shotgun (WGS) entry which is preliminary data.</text>
</comment>
<dbReference type="AlphaFoldDB" id="A0ABD2KMR4"/>
<organism evidence="2 3">
    <name type="scientific">Heterodera schachtii</name>
    <name type="common">Sugarbeet cyst nematode worm</name>
    <name type="synonym">Tylenchus schachtii</name>
    <dbReference type="NCBI Taxonomy" id="97005"/>
    <lineage>
        <taxon>Eukaryota</taxon>
        <taxon>Metazoa</taxon>
        <taxon>Ecdysozoa</taxon>
        <taxon>Nematoda</taxon>
        <taxon>Chromadorea</taxon>
        <taxon>Rhabditida</taxon>
        <taxon>Tylenchina</taxon>
        <taxon>Tylenchomorpha</taxon>
        <taxon>Tylenchoidea</taxon>
        <taxon>Heteroderidae</taxon>
        <taxon>Heteroderinae</taxon>
        <taxon>Heterodera</taxon>
    </lineage>
</organism>
<name>A0ABD2KMR4_HETSC</name>
<reference evidence="2 3" key="1">
    <citation type="submission" date="2024-10" db="EMBL/GenBank/DDBJ databases">
        <authorList>
            <person name="Kim D."/>
        </authorList>
    </citation>
    <scope>NUCLEOTIDE SEQUENCE [LARGE SCALE GENOMIC DNA]</scope>
    <source>
        <strain evidence="2">Taebaek</strain>
    </source>
</reference>
<dbReference type="Proteomes" id="UP001620645">
    <property type="component" value="Unassembled WGS sequence"/>
</dbReference>
<evidence type="ECO:0000313" key="3">
    <source>
        <dbReference type="Proteomes" id="UP001620645"/>
    </source>
</evidence>
<protein>
    <submittedName>
        <fullName evidence="2">Uncharacterized protein</fullName>
    </submittedName>
</protein>
<evidence type="ECO:0000313" key="2">
    <source>
        <dbReference type="EMBL" id="KAL3104236.1"/>
    </source>
</evidence>
<sequence length="199" mass="21894">MKYTKRVFAMDERELRAVLALVRGRELAKADKQTMQEEVVGWLLSEGLTARHEFLLFKKDAEESGGRAEVWPLMSSRRTTGTATADGGRDNGKCGCCGGREETKEGGQEGGGERRDSLCPPFVPSLSSAVRSVPPPRPPPPFVLQQNKVTDSSASKKVIVVQPMREENGKKMVKKSSTPQRECCVECGQFCVDFLSTLK</sequence>
<gene>
    <name evidence="2" type="ORF">niasHS_002263</name>
</gene>
<keyword evidence="3" id="KW-1185">Reference proteome</keyword>
<accession>A0ABD2KMR4</accession>
<proteinExistence type="predicted"/>